<evidence type="ECO:0000313" key="9">
    <source>
        <dbReference type="EMBL" id="KAE8124144.1"/>
    </source>
</evidence>
<dbReference type="Pfam" id="PF02671">
    <property type="entry name" value="PAH"/>
    <property type="match status" value="1"/>
</dbReference>
<dbReference type="InterPro" id="IPR032675">
    <property type="entry name" value="LRR_dom_sf"/>
</dbReference>
<keyword evidence="7" id="KW-0539">Nucleus</keyword>
<dbReference type="AlphaFoldDB" id="A0A5N6RT59"/>
<protein>
    <recommendedName>
        <fullName evidence="8">Leucine-rich repeat-containing N-terminal plant-type domain-containing protein</fullName>
    </recommendedName>
</protein>
<accession>A0A5N6RT59</accession>
<feature type="domain" description="Leucine-rich repeat-containing N-terminal plant-type" evidence="8">
    <location>
        <begin position="9"/>
        <end position="40"/>
    </location>
</feature>
<evidence type="ECO:0000256" key="2">
    <source>
        <dbReference type="ARBA" id="ARBA00004613"/>
    </source>
</evidence>
<dbReference type="InterPro" id="IPR013210">
    <property type="entry name" value="LRR_N_plant-typ"/>
</dbReference>
<dbReference type="EMBL" id="CM017328">
    <property type="protein sequence ID" value="KAE8124144.1"/>
    <property type="molecule type" value="Genomic_DNA"/>
</dbReference>
<proteinExistence type="predicted"/>
<organism evidence="9 10">
    <name type="scientific">Carpinus fangiana</name>
    <dbReference type="NCBI Taxonomy" id="176857"/>
    <lineage>
        <taxon>Eukaryota</taxon>
        <taxon>Viridiplantae</taxon>
        <taxon>Streptophyta</taxon>
        <taxon>Embryophyta</taxon>
        <taxon>Tracheophyta</taxon>
        <taxon>Spermatophyta</taxon>
        <taxon>Magnoliopsida</taxon>
        <taxon>eudicotyledons</taxon>
        <taxon>Gunneridae</taxon>
        <taxon>Pentapetalae</taxon>
        <taxon>rosids</taxon>
        <taxon>fabids</taxon>
        <taxon>Fagales</taxon>
        <taxon>Betulaceae</taxon>
        <taxon>Carpinus</taxon>
    </lineage>
</organism>
<dbReference type="Gene3D" id="3.80.10.10">
    <property type="entry name" value="Ribonuclease Inhibitor"/>
    <property type="match status" value="1"/>
</dbReference>
<dbReference type="InterPro" id="IPR003822">
    <property type="entry name" value="PAH"/>
</dbReference>
<comment type="subcellular location">
    <subcellularLocation>
        <location evidence="1">Nucleus</location>
    </subcellularLocation>
    <subcellularLocation>
        <location evidence="2">Secreted</location>
    </subcellularLocation>
</comment>
<evidence type="ECO:0000256" key="3">
    <source>
        <dbReference type="ARBA" id="ARBA00022525"/>
    </source>
</evidence>
<dbReference type="SUPFAM" id="SSF47762">
    <property type="entry name" value="PAH2 domain"/>
    <property type="match status" value="1"/>
</dbReference>
<dbReference type="Proteomes" id="UP000327013">
    <property type="component" value="Chromosome 8"/>
</dbReference>
<dbReference type="InterPro" id="IPR036600">
    <property type="entry name" value="PAH_sf"/>
</dbReference>
<evidence type="ECO:0000256" key="6">
    <source>
        <dbReference type="ARBA" id="ARBA00022737"/>
    </source>
</evidence>
<dbReference type="GO" id="GO:0006355">
    <property type="term" value="P:regulation of DNA-templated transcription"/>
    <property type="evidence" value="ECO:0007669"/>
    <property type="project" value="InterPro"/>
</dbReference>
<name>A0A5N6RT59_9ROSI</name>
<dbReference type="InterPro" id="IPR051582">
    <property type="entry name" value="LRR_extensin-like_regulator"/>
</dbReference>
<dbReference type="GO" id="GO:0005576">
    <property type="term" value="C:extracellular region"/>
    <property type="evidence" value="ECO:0007669"/>
    <property type="project" value="UniProtKB-SubCell"/>
</dbReference>
<dbReference type="Pfam" id="PF08263">
    <property type="entry name" value="LRRNT_2"/>
    <property type="match status" value="1"/>
</dbReference>
<evidence type="ECO:0000256" key="7">
    <source>
        <dbReference type="ARBA" id="ARBA00023242"/>
    </source>
</evidence>
<dbReference type="PANTHER" id="PTHR32093:SF131">
    <property type="entry name" value="LEUCINE-RICH REPEAT-CONTAINING N-TERMINAL PLANT-TYPE DOMAIN-CONTAINING PROTEIN"/>
    <property type="match status" value="1"/>
</dbReference>
<evidence type="ECO:0000259" key="8">
    <source>
        <dbReference type="Pfam" id="PF08263"/>
    </source>
</evidence>
<keyword evidence="10" id="KW-1185">Reference proteome</keyword>
<reference evidence="9 10" key="1">
    <citation type="submission" date="2019-06" db="EMBL/GenBank/DDBJ databases">
        <title>A chromosomal-level reference genome of Carpinus fangiana (Coryloideae, Betulaceae).</title>
        <authorList>
            <person name="Yang X."/>
            <person name="Wang Z."/>
            <person name="Zhang L."/>
            <person name="Hao G."/>
            <person name="Liu J."/>
            <person name="Yang Y."/>
        </authorList>
    </citation>
    <scope>NUCLEOTIDE SEQUENCE [LARGE SCALE GENOMIC DNA]</scope>
    <source>
        <strain evidence="9">Cfa_2016G</strain>
        <tissue evidence="9">Leaf</tissue>
    </source>
</reference>
<dbReference type="PANTHER" id="PTHR32093">
    <property type="entry name" value="LEUCINE-RICH REPEAT EXTENSIN-LIKE PROTEIN 3-RELATED"/>
    <property type="match status" value="1"/>
</dbReference>
<gene>
    <name evidence="9" type="ORF">FH972_019052</name>
</gene>
<keyword evidence="3" id="KW-0964">Secreted</keyword>
<keyword evidence="5" id="KW-0732">Signal</keyword>
<evidence type="ECO:0000256" key="1">
    <source>
        <dbReference type="ARBA" id="ARBA00004123"/>
    </source>
</evidence>
<keyword evidence="4" id="KW-0433">Leucine-rich repeat</keyword>
<dbReference type="GO" id="GO:0005634">
    <property type="term" value="C:nucleus"/>
    <property type="evidence" value="ECO:0007669"/>
    <property type="project" value="UniProtKB-SubCell"/>
</dbReference>
<evidence type="ECO:0000256" key="5">
    <source>
        <dbReference type="ARBA" id="ARBA00022729"/>
    </source>
</evidence>
<evidence type="ECO:0000313" key="10">
    <source>
        <dbReference type="Proteomes" id="UP000327013"/>
    </source>
</evidence>
<sequence length="294" mass="33138">MKFYPIVQEFKKRVANDPQGILKTWDPNDKNVCNYKGFSCAPYPADKQQTVSGVDFNGFGFAGKEGEGLTLYGFIEKLTDMTIFHANSNGFTNGPIPKSIGQAKNLQEALFDDNKLTGCLPYEIGLLAKATVFNLSANSLTDNYFTEIGPECTKLIAKKVVDPKQNCISRLPNQRPKAECDAFLSKPKSCPAQNTIPCKTVAVKWMWRNIEQLIADHSELRQGLMSLWMQAKVAVFENKLEDHLPIVDYVRYFEILKSFRNGQKSKAKMVQEIAVLFVNHSDLFDEFVPGDFLK</sequence>
<dbReference type="SUPFAM" id="SSF52058">
    <property type="entry name" value="L domain-like"/>
    <property type="match status" value="1"/>
</dbReference>
<dbReference type="Gene3D" id="1.20.1160.11">
    <property type="entry name" value="Paired amphipathic helix"/>
    <property type="match status" value="1"/>
</dbReference>
<keyword evidence="6" id="KW-0677">Repeat</keyword>
<evidence type="ECO:0000256" key="4">
    <source>
        <dbReference type="ARBA" id="ARBA00022614"/>
    </source>
</evidence>
<dbReference type="OrthoDB" id="676979at2759"/>